<dbReference type="Pfam" id="PF08239">
    <property type="entry name" value="SH3_3"/>
    <property type="match status" value="1"/>
</dbReference>
<dbReference type="KEGG" id="hce:HCW_02190"/>
<keyword evidence="2" id="KW-0472">Membrane</keyword>
<evidence type="ECO:0000313" key="5">
    <source>
        <dbReference type="Proteomes" id="UP000005010"/>
    </source>
</evidence>
<dbReference type="InterPro" id="IPR003646">
    <property type="entry name" value="SH3-like_bac-type"/>
</dbReference>
<dbReference type="PATRIC" id="fig|182217.3.peg.454"/>
<evidence type="ECO:0000259" key="3">
    <source>
        <dbReference type="PROSITE" id="PS51781"/>
    </source>
</evidence>
<keyword evidence="2" id="KW-0812">Transmembrane</keyword>
<evidence type="ECO:0000313" key="4">
    <source>
        <dbReference type="EMBL" id="AFI03721.1"/>
    </source>
</evidence>
<evidence type="ECO:0000256" key="1">
    <source>
        <dbReference type="SAM" id="MobiDB-lite"/>
    </source>
</evidence>
<dbReference type="eggNOG" id="COG3103">
    <property type="taxonomic scope" value="Bacteria"/>
</dbReference>
<dbReference type="STRING" id="182217.HCW_02190"/>
<dbReference type="PANTHER" id="PTHR34408">
    <property type="entry name" value="FAMILY PROTEIN, PUTATIVE-RELATED"/>
    <property type="match status" value="1"/>
</dbReference>
<dbReference type="PANTHER" id="PTHR34408:SF1">
    <property type="entry name" value="GLYCOSYL HYDROLASE FAMILY 19 DOMAIN-CONTAINING PROTEIN HI_1415"/>
    <property type="match status" value="1"/>
</dbReference>
<dbReference type="InterPro" id="IPR052354">
    <property type="entry name" value="Cell_Wall_Dynamics_Protein"/>
</dbReference>
<feature type="transmembrane region" description="Helical" evidence="2">
    <location>
        <begin position="12"/>
        <end position="33"/>
    </location>
</feature>
<proteinExistence type="predicted"/>
<feature type="domain" description="SH3b" evidence="3">
    <location>
        <begin position="118"/>
        <end position="181"/>
    </location>
</feature>
<evidence type="ECO:0000256" key="2">
    <source>
        <dbReference type="SAM" id="Phobius"/>
    </source>
</evidence>
<feature type="region of interest" description="Disordered" evidence="1">
    <location>
        <begin position="89"/>
        <end position="111"/>
    </location>
</feature>
<dbReference type="AlphaFoldDB" id="I0ELA2"/>
<dbReference type="RefSeq" id="WP_014660593.1">
    <property type="nucleotide sequence ID" value="NC_017737.1"/>
</dbReference>
<dbReference type="PROSITE" id="PS51781">
    <property type="entry name" value="SH3B"/>
    <property type="match status" value="1"/>
</dbReference>
<accession>I0ELA2</accession>
<dbReference type="Gene3D" id="2.30.30.40">
    <property type="entry name" value="SH3 Domains"/>
    <property type="match status" value="1"/>
</dbReference>
<reference evidence="5" key="1">
    <citation type="submission" date="2012-04" db="EMBL/GenBank/DDBJ databases">
        <title>Complete genome sequence of Helicobacter cetorum strain MIT 00-7128.</title>
        <authorList>
            <person name="Kersulyte D."/>
            <person name="Berg D.E."/>
        </authorList>
    </citation>
    <scope>NUCLEOTIDE SEQUENCE [LARGE SCALE GENOMIC DNA]</scope>
    <source>
        <strain evidence="5">MIT 00-7128</strain>
    </source>
</reference>
<feature type="compositionally biased region" description="Polar residues" evidence="1">
    <location>
        <begin position="89"/>
        <end position="103"/>
    </location>
</feature>
<dbReference type="EMBL" id="CP003479">
    <property type="protein sequence ID" value="AFI03721.1"/>
    <property type="molecule type" value="Genomic_DNA"/>
</dbReference>
<dbReference type="SMART" id="SM00287">
    <property type="entry name" value="SH3b"/>
    <property type="match status" value="1"/>
</dbReference>
<keyword evidence="2" id="KW-1133">Transmembrane helix</keyword>
<dbReference type="HOGENOM" id="CLU_1400804_0_0_7"/>
<dbReference type="Proteomes" id="UP000005010">
    <property type="component" value="Chromosome"/>
</dbReference>
<name>I0ELA2_HELC0</name>
<sequence>MNFFFRLYTQPLLVLMAFLLIYVLAYMGISYSIREDTPKNLKTIDMPNKEGVSNAPYEVKNESKTLENSKDLDLIQEPQKEEKEELVQTYENTDISKSSSSKENAPLKNETQEDLQTLGDYIVVPSSVNVRALPSTKGKVIGGLLKDQSVQVLEIKKDWAKIQFSSSKQGYVFLKLLKKATLDDTTPQKEF</sequence>
<gene>
    <name evidence="4" type="ordered locus">HCW_02190</name>
</gene>
<keyword evidence="5" id="KW-1185">Reference proteome</keyword>
<protein>
    <recommendedName>
        <fullName evidence="3">SH3b domain-containing protein</fullName>
    </recommendedName>
</protein>
<organism evidence="4 5">
    <name type="scientific">Helicobacter cetorum (strain ATCC BAA-429 / MIT 00-7128)</name>
    <dbReference type="NCBI Taxonomy" id="182217"/>
    <lineage>
        <taxon>Bacteria</taxon>
        <taxon>Pseudomonadati</taxon>
        <taxon>Campylobacterota</taxon>
        <taxon>Epsilonproteobacteria</taxon>
        <taxon>Campylobacterales</taxon>
        <taxon>Helicobacteraceae</taxon>
        <taxon>Helicobacter</taxon>
    </lineage>
</organism>